<gene>
    <name evidence="1" type="ORF">VN97_g12496</name>
</gene>
<evidence type="ECO:0000313" key="2">
    <source>
        <dbReference type="Proteomes" id="UP001227192"/>
    </source>
</evidence>
<keyword evidence="2" id="KW-1185">Reference proteome</keyword>
<feature type="non-terminal residue" evidence="1">
    <location>
        <position position="16"/>
    </location>
</feature>
<accession>A0AAI9X1Z6</accession>
<comment type="caution">
    <text evidence="1">The sequence shown here is derived from an EMBL/GenBank/DDBJ whole genome shotgun (WGS) entry which is preliminary data.</text>
</comment>
<evidence type="ECO:0000313" key="1">
    <source>
        <dbReference type="EMBL" id="KAJ9481016.1"/>
    </source>
</evidence>
<proteinExistence type="predicted"/>
<dbReference type="AlphaFoldDB" id="A0AAI9X1Z6"/>
<reference evidence="1" key="2">
    <citation type="journal article" date="2016" name="Fungal Biol.">
        <title>Ochratoxin A production by Penicillium thymicola.</title>
        <authorList>
            <person name="Nguyen H.D.T."/>
            <person name="McMullin D.R."/>
            <person name="Ponomareva E."/>
            <person name="Riley R."/>
            <person name="Pomraning K.R."/>
            <person name="Baker S.E."/>
            <person name="Seifert K.A."/>
        </authorList>
    </citation>
    <scope>NUCLEOTIDE SEQUENCE</scope>
    <source>
        <strain evidence="1">DAOM 180753</strain>
    </source>
</reference>
<name>A0AAI9X1Z6_PENTH</name>
<sequence>MEWYLTTSKRLVTQEP</sequence>
<dbReference type="EMBL" id="LACB01000956">
    <property type="protein sequence ID" value="KAJ9481016.1"/>
    <property type="molecule type" value="Genomic_DNA"/>
</dbReference>
<protein>
    <submittedName>
        <fullName evidence="1">Uncharacterized protein</fullName>
    </submittedName>
</protein>
<organism evidence="1 2">
    <name type="scientific">Penicillium thymicola</name>
    <dbReference type="NCBI Taxonomy" id="293382"/>
    <lineage>
        <taxon>Eukaryota</taxon>
        <taxon>Fungi</taxon>
        <taxon>Dikarya</taxon>
        <taxon>Ascomycota</taxon>
        <taxon>Pezizomycotina</taxon>
        <taxon>Eurotiomycetes</taxon>
        <taxon>Eurotiomycetidae</taxon>
        <taxon>Eurotiales</taxon>
        <taxon>Aspergillaceae</taxon>
        <taxon>Penicillium</taxon>
    </lineage>
</organism>
<reference evidence="1" key="1">
    <citation type="submission" date="2015-06" db="EMBL/GenBank/DDBJ databases">
        <authorList>
            <person name="Nguyen H."/>
        </authorList>
    </citation>
    <scope>NUCLEOTIDE SEQUENCE</scope>
    <source>
        <strain evidence="1">DAOM 180753</strain>
    </source>
</reference>
<dbReference type="Proteomes" id="UP001227192">
    <property type="component" value="Unassembled WGS sequence"/>
</dbReference>